<evidence type="ECO:0000313" key="9">
    <source>
        <dbReference type="Proteomes" id="UP000179807"/>
    </source>
</evidence>
<dbReference type="PANTHER" id="PTHR46426:SF1">
    <property type="entry name" value="PROTEIN DISULFIDE-ISOMERASE TMX3"/>
    <property type="match status" value="1"/>
</dbReference>
<evidence type="ECO:0000256" key="1">
    <source>
        <dbReference type="ARBA" id="ARBA00004167"/>
    </source>
</evidence>
<dbReference type="SUPFAM" id="SSF52833">
    <property type="entry name" value="Thioredoxin-like"/>
    <property type="match status" value="2"/>
</dbReference>
<dbReference type="PANTHER" id="PTHR46426">
    <property type="entry name" value="PROTEIN DISULFIDE-ISOMERASE TMX3"/>
    <property type="match status" value="1"/>
</dbReference>
<feature type="region of interest" description="Disordered" evidence="5">
    <location>
        <begin position="195"/>
        <end position="228"/>
    </location>
</feature>
<dbReference type="InterPro" id="IPR013766">
    <property type="entry name" value="Thioredoxin_domain"/>
</dbReference>
<accession>A0A1J4K8Z4</accession>
<feature type="compositionally biased region" description="Basic and acidic residues" evidence="5">
    <location>
        <begin position="203"/>
        <end position="228"/>
    </location>
</feature>
<dbReference type="RefSeq" id="XP_068361015.1">
    <property type="nucleotide sequence ID" value="XM_068503336.1"/>
</dbReference>
<dbReference type="Pfam" id="PF13848">
    <property type="entry name" value="Thioredoxin_6"/>
    <property type="match status" value="1"/>
</dbReference>
<protein>
    <recommendedName>
        <fullName evidence="7">Thioredoxin domain-containing protein</fullName>
    </recommendedName>
</protein>
<evidence type="ECO:0000256" key="6">
    <source>
        <dbReference type="SAM" id="Phobius"/>
    </source>
</evidence>
<dbReference type="GeneID" id="94838040"/>
<reference evidence="8" key="1">
    <citation type="submission" date="2016-10" db="EMBL/GenBank/DDBJ databases">
        <authorList>
            <person name="Benchimol M."/>
            <person name="Almeida L.G."/>
            <person name="Vasconcelos A.T."/>
            <person name="Perreira-Neves A."/>
            <person name="Rosa I.A."/>
            <person name="Tasca T."/>
            <person name="Bogo M.R."/>
            <person name="de Souza W."/>
        </authorList>
    </citation>
    <scope>NUCLEOTIDE SEQUENCE [LARGE SCALE GENOMIC DNA]</scope>
    <source>
        <strain evidence="8">K</strain>
    </source>
</reference>
<dbReference type="InterPro" id="IPR052250">
    <property type="entry name" value="PDI_TMX3"/>
</dbReference>
<dbReference type="CDD" id="cd02961">
    <property type="entry name" value="PDI_a_family"/>
    <property type="match status" value="1"/>
</dbReference>
<dbReference type="InterPro" id="IPR036249">
    <property type="entry name" value="Thioredoxin-like_sf"/>
</dbReference>
<evidence type="ECO:0000256" key="5">
    <source>
        <dbReference type="SAM" id="MobiDB-lite"/>
    </source>
</evidence>
<keyword evidence="3 6" id="KW-1133">Transmembrane helix</keyword>
<feature type="domain" description="Thioredoxin" evidence="7">
    <location>
        <begin position="28"/>
        <end position="118"/>
    </location>
</feature>
<evidence type="ECO:0000256" key="4">
    <source>
        <dbReference type="ARBA" id="ARBA00023136"/>
    </source>
</evidence>
<evidence type="ECO:0000256" key="2">
    <source>
        <dbReference type="ARBA" id="ARBA00022692"/>
    </source>
</evidence>
<keyword evidence="4 6" id="KW-0472">Membrane</keyword>
<dbReference type="EMBL" id="MLAK01000683">
    <property type="protein sequence ID" value="OHT07879.1"/>
    <property type="molecule type" value="Genomic_DNA"/>
</dbReference>
<evidence type="ECO:0000256" key="3">
    <source>
        <dbReference type="ARBA" id="ARBA00022989"/>
    </source>
</evidence>
<dbReference type="OrthoDB" id="74910at2759"/>
<dbReference type="Pfam" id="PF00085">
    <property type="entry name" value="Thioredoxin"/>
    <property type="match status" value="1"/>
</dbReference>
<dbReference type="Gene3D" id="3.40.30.10">
    <property type="entry name" value="Glutaredoxin"/>
    <property type="match status" value="2"/>
</dbReference>
<feature type="transmembrane region" description="Helical" evidence="6">
    <location>
        <begin position="400"/>
        <end position="423"/>
    </location>
</feature>
<dbReference type="GO" id="GO:0005783">
    <property type="term" value="C:endoplasmic reticulum"/>
    <property type="evidence" value="ECO:0007669"/>
    <property type="project" value="TreeGrafter"/>
</dbReference>
<evidence type="ECO:0000259" key="7">
    <source>
        <dbReference type="Pfam" id="PF00085"/>
    </source>
</evidence>
<dbReference type="VEuPathDB" id="TrichDB:TRFO_23740"/>
<sequence>MITFILLCKFACSIPISRENSSAVFNQDTSKFIFVALISDYCPHCKKVPPILSLLEEHYNNKDYILIGEIKCDYEKMLCNKFPDVVTPSFYFVKGSLESAEQYHGAIEYSEMISFIEKKISPSFINLSNEQEFEKECEKINESSIFLLQNFNNQQLNEIHKMSIEFHSYPCHFLNILYKNPKIWNKNLTQKENQHKLNQQKENQQKENQQKDNQQKDNPQKDNQQKENSENPVLCNFYYPNKRIVCFDKSFTPKKMRKFVKKHVYPVVGPVSQQFMNHSKKLKTSVLLLSDEFPYFESAFRQMSKNLPDDLISGVISCANNKVLCLNLMVQTGQGPKILIYNPYKRYIWYYRKDFNETSILEWTNNVLKGKVRPTGPGTGFFGYLGNLFDISRDNGMISFSIYVAALATLILVFVVGTANTVYRRNKLYQKLD</sequence>
<organism evidence="8 9">
    <name type="scientific">Tritrichomonas foetus</name>
    <dbReference type="NCBI Taxonomy" id="1144522"/>
    <lineage>
        <taxon>Eukaryota</taxon>
        <taxon>Metamonada</taxon>
        <taxon>Parabasalia</taxon>
        <taxon>Tritrichomonadida</taxon>
        <taxon>Tritrichomonadidae</taxon>
        <taxon>Tritrichomonas</taxon>
    </lineage>
</organism>
<dbReference type="AlphaFoldDB" id="A0A1J4K8Z4"/>
<keyword evidence="9" id="KW-1185">Reference proteome</keyword>
<dbReference type="GO" id="GO:0016020">
    <property type="term" value="C:membrane"/>
    <property type="evidence" value="ECO:0007669"/>
    <property type="project" value="UniProtKB-SubCell"/>
</dbReference>
<dbReference type="Proteomes" id="UP000179807">
    <property type="component" value="Unassembled WGS sequence"/>
</dbReference>
<name>A0A1J4K8Z4_9EUKA</name>
<keyword evidence="2 6" id="KW-0812">Transmembrane</keyword>
<comment type="subcellular location">
    <subcellularLocation>
        <location evidence="1">Membrane</location>
        <topology evidence="1">Single-pass membrane protein</topology>
    </subcellularLocation>
</comment>
<proteinExistence type="predicted"/>
<evidence type="ECO:0000313" key="8">
    <source>
        <dbReference type="EMBL" id="OHT07879.1"/>
    </source>
</evidence>
<gene>
    <name evidence="8" type="ORF">TRFO_23740</name>
</gene>
<comment type="caution">
    <text evidence="8">The sequence shown here is derived from an EMBL/GenBank/DDBJ whole genome shotgun (WGS) entry which is preliminary data.</text>
</comment>